<feature type="compositionally biased region" description="Low complexity" evidence="2">
    <location>
        <begin position="200"/>
        <end position="217"/>
    </location>
</feature>
<feature type="compositionally biased region" description="Pro residues" evidence="2">
    <location>
        <begin position="682"/>
        <end position="691"/>
    </location>
</feature>
<accession>A0AAI8Z8I4</accession>
<evidence type="ECO:0000256" key="2">
    <source>
        <dbReference type="SAM" id="MobiDB-lite"/>
    </source>
</evidence>
<feature type="compositionally biased region" description="Low complexity" evidence="2">
    <location>
        <begin position="692"/>
        <end position="709"/>
    </location>
</feature>
<feature type="region of interest" description="Disordered" evidence="2">
    <location>
        <begin position="558"/>
        <end position="623"/>
    </location>
</feature>
<reference evidence="3" key="1">
    <citation type="submission" date="2023-11" db="EMBL/GenBank/DDBJ databases">
        <authorList>
            <person name="Alioto T."/>
            <person name="Alioto T."/>
            <person name="Gomez Garrido J."/>
        </authorList>
    </citation>
    <scope>NUCLEOTIDE SEQUENCE</scope>
</reference>
<feature type="compositionally biased region" description="Low complexity" evidence="2">
    <location>
        <begin position="645"/>
        <end position="655"/>
    </location>
</feature>
<feature type="region of interest" description="Disordered" evidence="2">
    <location>
        <begin position="196"/>
        <end position="230"/>
    </location>
</feature>
<dbReference type="EMBL" id="CAVMBE010000113">
    <property type="protein sequence ID" value="CAK4034352.1"/>
    <property type="molecule type" value="Genomic_DNA"/>
</dbReference>
<comment type="caution">
    <text evidence="3">The sequence shown here is derived from an EMBL/GenBank/DDBJ whole genome shotgun (WGS) entry which is preliminary data.</text>
</comment>
<feature type="compositionally biased region" description="Pro residues" evidence="2">
    <location>
        <begin position="587"/>
        <end position="596"/>
    </location>
</feature>
<keyword evidence="4" id="KW-1185">Reference proteome</keyword>
<dbReference type="AlphaFoldDB" id="A0AAI8Z8I4"/>
<evidence type="ECO:0000256" key="1">
    <source>
        <dbReference type="SAM" id="Coils"/>
    </source>
</evidence>
<name>A0AAI8Z8I4_9PEZI</name>
<sequence length="777" mass="84419">MAYNAASATLPEAITTNEPNKMYCNLSHVDMQTGQKKICWDIPTKNKIVQFCAAHDVSHHCLPAPMTMMKLLQYIGWDTKDEDALFNATTKVCTFIIGNVTPVKMAGVLAEQSLTGARMSAWKNRWSAFSKTWMHDQYDVYGSGMSPEGVDNTMTEWKSGEWRSKDVCVNQTVAWKKANPNVNLLELTGANPAVVTSTTSTPGIQSSGVSSSGASPGNQPSGMPSAAATSSAASANLNRLVEVEKIVEVPVQSSFHRRIVDQMLEANPDWTAARMDEWINTPEGVDSLHNIFRNGLEQDNDADANSNVRMNDLQDRLRTGEQSFNIQLKDTKLQYENDIRVLREQLHKATNNSDRLQQEVLVASSRSNDQHSGQILRLGDEIRIKSSEIARLQQAVEDAKNNTNHQYEDQIRAKNSEIVRLEQAVNDARNSTNYQYEDEIRRLKDQLQDKDNIILRATQEDVTEQGKIQNQLQQAQIQLDEQTKAYGALHDYTEAACSKNKELQKQVDELKEKLAATRGIYDGPSFTPGNFPNIISHGNGGSTGLGFNGYNGYGYERQGTVEIPSPSPSASTVREPSFPQQQQQQQPPYPQPPIPGPGKSVKFQSSILRGPSPGYGGGGVARAVDPNPNNIPGYYSLGGGAGAAGPRNTNNNNDVDGGRGDESYSAATPRYPSRSFASGIPSGPPPPPPAVPRSQSQQQQQQQSGASSGFTNFLSRFSKHNNHNNNNAAPAGDSINTNTNTNVGTAASAPASAPGTTTTRSLLADMDAIARAAGAPV</sequence>
<dbReference type="Proteomes" id="UP001296104">
    <property type="component" value="Unassembled WGS sequence"/>
</dbReference>
<gene>
    <name evidence="3" type="ORF">LECACI_7A009510</name>
</gene>
<keyword evidence="1" id="KW-0175">Coiled coil</keyword>
<organism evidence="3 4">
    <name type="scientific">Lecanosticta acicola</name>
    <dbReference type="NCBI Taxonomy" id="111012"/>
    <lineage>
        <taxon>Eukaryota</taxon>
        <taxon>Fungi</taxon>
        <taxon>Dikarya</taxon>
        <taxon>Ascomycota</taxon>
        <taxon>Pezizomycotina</taxon>
        <taxon>Dothideomycetes</taxon>
        <taxon>Dothideomycetidae</taxon>
        <taxon>Mycosphaerellales</taxon>
        <taxon>Mycosphaerellaceae</taxon>
        <taxon>Lecanosticta</taxon>
    </lineage>
</organism>
<evidence type="ECO:0000313" key="4">
    <source>
        <dbReference type="Proteomes" id="UP001296104"/>
    </source>
</evidence>
<proteinExistence type="predicted"/>
<feature type="region of interest" description="Disordered" evidence="2">
    <location>
        <begin position="645"/>
        <end position="758"/>
    </location>
</feature>
<feature type="coiled-coil region" evidence="1">
    <location>
        <begin position="325"/>
        <end position="520"/>
    </location>
</feature>
<feature type="compositionally biased region" description="Low complexity" evidence="2">
    <location>
        <begin position="736"/>
        <end position="758"/>
    </location>
</feature>
<evidence type="ECO:0000313" key="3">
    <source>
        <dbReference type="EMBL" id="CAK4034352.1"/>
    </source>
</evidence>
<protein>
    <submittedName>
        <fullName evidence="3">Uncharacterized protein</fullName>
    </submittedName>
</protein>